<dbReference type="RefSeq" id="WP_381205632.1">
    <property type="nucleotide sequence ID" value="NZ_JBHSPC010000013.1"/>
</dbReference>
<comment type="caution">
    <text evidence="4">The sequence shown here is derived from an EMBL/GenBank/DDBJ whole genome shotgun (WGS) entry which is preliminary data.</text>
</comment>
<dbReference type="SUPFAM" id="SSF81606">
    <property type="entry name" value="PP2C-like"/>
    <property type="match status" value="1"/>
</dbReference>
<feature type="region of interest" description="Disordered" evidence="2">
    <location>
        <begin position="1"/>
        <end position="21"/>
    </location>
</feature>
<feature type="region of interest" description="Disordered" evidence="2">
    <location>
        <begin position="320"/>
        <end position="354"/>
    </location>
</feature>
<protein>
    <submittedName>
        <fullName evidence="4">PP2C family protein-serine/threonine phosphatase</fullName>
        <ecNumber evidence="4">3.1.3.16</ecNumber>
    </submittedName>
</protein>
<reference evidence="5" key="1">
    <citation type="journal article" date="2019" name="Int. J. Syst. Evol. Microbiol.">
        <title>The Global Catalogue of Microorganisms (GCM) 10K type strain sequencing project: providing services to taxonomists for standard genome sequencing and annotation.</title>
        <authorList>
            <consortium name="The Broad Institute Genomics Platform"/>
            <consortium name="The Broad Institute Genome Sequencing Center for Infectious Disease"/>
            <person name="Wu L."/>
            <person name="Ma J."/>
        </authorList>
    </citation>
    <scope>NUCLEOTIDE SEQUENCE [LARGE SCALE GENOMIC DNA]</scope>
    <source>
        <strain evidence="5">JCM 13852</strain>
    </source>
</reference>
<name>A0ABW0XFJ5_9ACTN</name>
<dbReference type="EC" id="3.1.3.16" evidence="4"/>
<dbReference type="InterPro" id="IPR001932">
    <property type="entry name" value="PPM-type_phosphatase-like_dom"/>
</dbReference>
<evidence type="ECO:0000256" key="2">
    <source>
        <dbReference type="SAM" id="MobiDB-lite"/>
    </source>
</evidence>
<evidence type="ECO:0000259" key="3">
    <source>
        <dbReference type="SMART" id="SM00331"/>
    </source>
</evidence>
<dbReference type="Gene3D" id="3.60.40.10">
    <property type="entry name" value="PPM-type phosphatase domain"/>
    <property type="match status" value="1"/>
</dbReference>
<dbReference type="SMART" id="SM00331">
    <property type="entry name" value="PP2C_SIG"/>
    <property type="match status" value="1"/>
</dbReference>
<keyword evidence="5" id="KW-1185">Reference proteome</keyword>
<accession>A0ABW0XFJ5</accession>
<evidence type="ECO:0000256" key="1">
    <source>
        <dbReference type="ARBA" id="ARBA00022801"/>
    </source>
</evidence>
<sequence>MIRFKGGAPRTGRSRTSSWGPAVSWGPDHCPLLRRALACGLPPTVLGALGTGLALHVGRSLLREVRRSRTIARTAQRMLRPPPRVDGLAVAAVQLSADRGARFGGDLYEVVATEYGVRAVIGDVRGHGLGAVPTVSAVLAGFREAVHDEPDLAGVLRRLERAMDRHLRERAGAERLSAGAGHAFRTAEEFVTVLLLEILPDGEMRALNCGHPWPHLLSGPRAEPLARTDPLPPLGPFPLPAELPAVPCDPLRPGDTLVLHTDGVEDARDADGRFFPLSEVLASAAREAPPTPQAALRTILTALVHHTGGPPKDDVALLILRNERPSPRAPSGPGGTARSGATDLSPTGPLQHPA</sequence>
<proteinExistence type="predicted"/>
<dbReference type="EMBL" id="JBHSPC010000013">
    <property type="protein sequence ID" value="MFC5669375.1"/>
    <property type="molecule type" value="Genomic_DNA"/>
</dbReference>
<evidence type="ECO:0000313" key="4">
    <source>
        <dbReference type="EMBL" id="MFC5669375.1"/>
    </source>
</evidence>
<dbReference type="Proteomes" id="UP001596183">
    <property type="component" value="Unassembled WGS sequence"/>
</dbReference>
<dbReference type="PANTHER" id="PTHR43156">
    <property type="entry name" value="STAGE II SPORULATION PROTEIN E-RELATED"/>
    <property type="match status" value="1"/>
</dbReference>
<gene>
    <name evidence="4" type="ORF">ACFP2V_04355</name>
</gene>
<dbReference type="GO" id="GO:0004722">
    <property type="term" value="F:protein serine/threonine phosphatase activity"/>
    <property type="evidence" value="ECO:0007669"/>
    <property type="project" value="UniProtKB-EC"/>
</dbReference>
<dbReference type="PANTHER" id="PTHR43156:SF2">
    <property type="entry name" value="STAGE II SPORULATION PROTEIN E"/>
    <property type="match status" value="1"/>
</dbReference>
<organism evidence="4 5">
    <name type="scientific">Streptomyces incanus</name>
    <dbReference type="NCBI Taxonomy" id="887453"/>
    <lineage>
        <taxon>Bacteria</taxon>
        <taxon>Bacillati</taxon>
        <taxon>Actinomycetota</taxon>
        <taxon>Actinomycetes</taxon>
        <taxon>Kitasatosporales</taxon>
        <taxon>Streptomycetaceae</taxon>
        <taxon>Streptomyces</taxon>
    </lineage>
</organism>
<dbReference type="InterPro" id="IPR036457">
    <property type="entry name" value="PPM-type-like_dom_sf"/>
</dbReference>
<keyword evidence="1 4" id="KW-0378">Hydrolase</keyword>
<dbReference type="Pfam" id="PF07228">
    <property type="entry name" value="SpoIIE"/>
    <property type="match status" value="1"/>
</dbReference>
<dbReference type="InterPro" id="IPR052016">
    <property type="entry name" value="Bact_Sigma-Reg"/>
</dbReference>
<feature type="domain" description="PPM-type phosphatase" evidence="3">
    <location>
        <begin position="85"/>
        <end position="322"/>
    </location>
</feature>
<evidence type="ECO:0000313" key="5">
    <source>
        <dbReference type="Proteomes" id="UP001596183"/>
    </source>
</evidence>